<dbReference type="RefSeq" id="WP_066186296.1">
    <property type="nucleotide sequence ID" value="NZ_LCUJ01000003.1"/>
</dbReference>
<sequence>MNHIEKFLANDTKGFEVRKELFEKISDELYAIFYENKKVDFDIDLLFEEWINQLGFFVERIKSLRTIFYVIENEDKFLSYHLKAVKGTLIVHSERWLNHFEELTPNEALILHKVLNT</sequence>
<organism evidence="1 2">
    <name type="scientific">Aliarcobacter thereius</name>
    <dbReference type="NCBI Taxonomy" id="544718"/>
    <lineage>
        <taxon>Bacteria</taxon>
        <taxon>Pseudomonadati</taxon>
        <taxon>Campylobacterota</taxon>
        <taxon>Epsilonproteobacteria</taxon>
        <taxon>Campylobacterales</taxon>
        <taxon>Arcobacteraceae</taxon>
        <taxon>Aliarcobacter</taxon>
    </lineage>
</organism>
<accession>A0A1C0B727</accession>
<comment type="caution">
    <text evidence="1">The sequence shown here is derived from an EMBL/GenBank/DDBJ whole genome shotgun (WGS) entry which is preliminary data.</text>
</comment>
<dbReference type="EMBL" id="LCUJ01000003">
    <property type="protein sequence ID" value="OCL99405.1"/>
    <property type="molecule type" value="Genomic_DNA"/>
</dbReference>
<gene>
    <name evidence="1" type="ORF">AAX29_01219</name>
</gene>
<evidence type="ECO:0000313" key="2">
    <source>
        <dbReference type="Proteomes" id="UP000093281"/>
    </source>
</evidence>
<dbReference type="AlphaFoldDB" id="A0A1C0B727"/>
<evidence type="ECO:0000313" key="1">
    <source>
        <dbReference type="EMBL" id="OCL99405.1"/>
    </source>
</evidence>
<reference evidence="2" key="1">
    <citation type="submission" date="2015-05" db="EMBL/GenBank/DDBJ databases">
        <authorList>
            <person name="Rovetto F."/>
            <person name="Cocolin L."/>
            <person name="Illeghems K."/>
            <person name="Van Nieuwerburgh F."/>
            <person name="Houf K."/>
        </authorList>
    </citation>
    <scope>NUCLEOTIDE SEQUENCE [LARGE SCALE GENOMIC DNA]</scope>
    <source>
        <strain evidence="2">DU22</strain>
    </source>
</reference>
<dbReference type="OrthoDB" id="145485at2"/>
<proteinExistence type="predicted"/>
<name>A0A1C0B727_9BACT</name>
<protein>
    <submittedName>
        <fullName evidence="1">Uncharacterized protein</fullName>
    </submittedName>
</protein>
<dbReference type="Proteomes" id="UP000093281">
    <property type="component" value="Unassembled WGS sequence"/>
</dbReference>